<evidence type="ECO:0000259" key="3">
    <source>
        <dbReference type="PROSITE" id="PS51186"/>
    </source>
</evidence>
<dbReference type="GO" id="GO:0016747">
    <property type="term" value="F:acyltransferase activity, transferring groups other than amino-acyl groups"/>
    <property type="evidence" value="ECO:0007669"/>
    <property type="project" value="InterPro"/>
</dbReference>
<dbReference type="Gene3D" id="3.40.630.30">
    <property type="match status" value="1"/>
</dbReference>
<dbReference type="SUPFAM" id="SSF55729">
    <property type="entry name" value="Acyl-CoA N-acyltransferases (Nat)"/>
    <property type="match status" value="1"/>
</dbReference>
<feature type="non-terminal residue" evidence="4">
    <location>
        <position position="1"/>
    </location>
</feature>
<feature type="domain" description="N-acetyltransferase" evidence="3">
    <location>
        <begin position="21"/>
        <end position="185"/>
    </location>
</feature>
<protein>
    <recommendedName>
        <fullName evidence="3">N-acetyltransferase domain-containing protein</fullName>
    </recommendedName>
</protein>
<dbReference type="InterPro" id="IPR000182">
    <property type="entry name" value="GNAT_dom"/>
</dbReference>
<dbReference type="Pfam" id="PF00583">
    <property type="entry name" value="Acetyltransf_1"/>
    <property type="match status" value="1"/>
</dbReference>
<dbReference type="PANTHER" id="PTHR43072:SF23">
    <property type="entry name" value="UPF0039 PROTEIN C11D3.02C"/>
    <property type="match status" value="1"/>
</dbReference>
<comment type="caution">
    <text evidence="4">The sequence shown here is derived from an EMBL/GenBank/DDBJ whole genome shotgun (WGS) entry which is preliminary data.</text>
</comment>
<dbReference type="InterPro" id="IPR016181">
    <property type="entry name" value="Acyl_CoA_acyltransferase"/>
</dbReference>
<evidence type="ECO:0000313" key="4">
    <source>
        <dbReference type="EMBL" id="GAG48189.1"/>
    </source>
</evidence>
<evidence type="ECO:0000256" key="1">
    <source>
        <dbReference type="ARBA" id="ARBA00022679"/>
    </source>
</evidence>
<reference evidence="4" key="1">
    <citation type="journal article" date="2014" name="Front. Microbiol.">
        <title>High frequency of phylogenetically diverse reductive dehalogenase-homologous genes in deep subseafloor sedimentary metagenomes.</title>
        <authorList>
            <person name="Kawai M."/>
            <person name="Futagami T."/>
            <person name="Toyoda A."/>
            <person name="Takaki Y."/>
            <person name="Nishi S."/>
            <person name="Hori S."/>
            <person name="Arai W."/>
            <person name="Tsubouchi T."/>
            <person name="Morono Y."/>
            <person name="Uchiyama I."/>
            <person name="Ito T."/>
            <person name="Fujiyama A."/>
            <person name="Inagaki F."/>
            <person name="Takami H."/>
        </authorList>
    </citation>
    <scope>NUCLEOTIDE SEQUENCE</scope>
    <source>
        <strain evidence="4">Expedition CK06-06</strain>
    </source>
</reference>
<dbReference type="PANTHER" id="PTHR43072">
    <property type="entry name" value="N-ACETYLTRANSFERASE"/>
    <property type="match status" value="1"/>
</dbReference>
<dbReference type="PROSITE" id="PS51186">
    <property type="entry name" value="GNAT"/>
    <property type="match status" value="1"/>
</dbReference>
<evidence type="ECO:0000256" key="2">
    <source>
        <dbReference type="ARBA" id="ARBA00023315"/>
    </source>
</evidence>
<dbReference type="AlphaFoldDB" id="X0XXP0"/>
<gene>
    <name evidence="4" type="ORF">S01H1_75258</name>
</gene>
<dbReference type="EMBL" id="BARS01050408">
    <property type="protein sequence ID" value="GAG48189.1"/>
    <property type="molecule type" value="Genomic_DNA"/>
</dbReference>
<name>X0XXP0_9ZZZZ</name>
<accession>X0XXP0</accession>
<organism evidence="4">
    <name type="scientific">marine sediment metagenome</name>
    <dbReference type="NCBI Taxonomy" id="412755"/>
    <lineage>
        <taxon>unclassified sequences</taxon>
        <taxon>metagenomes</taxon>
        <taxon>ecological metagenomes</taxon>
    </lineage>
</organism>
<keyword evidence="1" id="KW-0808">Transferase</keyword>
<keyword evidence="2" id="KW-0012">Acyltransferase</keyword>
<sequence length="186" mass="21030">VRTMKAGTFFRMFQAKDGRETTLRAPRWSDLDDMLEFINALVDEGVEITVNRKMTRDEEVDWLAGYLSRIEKDQGVGIVAEVDGRFVGQVQVYPKGGRSSHVGVLGISLAKNYRDLGIGSELMREAEDQARRLGIEVMTLSVFAANERTIHVYEKAGYREVGRIPRHHLRDGEYIDDVIMAKDLGP</sequence>
<proteinExistence type="predicted"/>
<dbReference type="CDD" id="cd04301">
    <property type="entry name" value="NAT_SF"/>
    <property type="match status" value="1"/>
</dbReference>